<proteinExistence type="predicted"/>
<gene>
    <name evidence="1" type="ORF">FA95DRAFT_24994</name>
</gene>
<evidence type="ECO:0000313" key="2">
    <source>
        <dbReference type="Proteomes" id="UP000814033"/>
    </source>
</evidence>
<protein>
    <submittedName>
        <fullName evidence="1">Uncharacterized protein</fullName>
    </submittedName>
</protein>
<evidence type="ECO:0000313" key="1">
    <source>
        <dbReference type="EMBL" id="KAI0053992.1"/>
    </source>
</evidence>
<comment type="caution">
    <text evidence="1">The sequence shown here is derived from an EMBL/GenBank/DDBJ whole genome shotgun (WGS) entry which is preliminary data.</text>
</comment>
<name>A0ACB8SCL6_9AGAM</name>
<reference evidence="1" key="1">
    <citation type="submission" date="2021-02" db="EMBL/GenBank/DDBJ databases">
        <authorList>
            <consortium name="DOE Joint Genome Institute"/>
            <person name="Ahrendt S."/>
            <person name="Looney B.P."/>
            <person name="Miyauchi S."/>
            <person name="Morin E."/>
            <person name="Drula E."/>
            <person name="Courty P.E."/>
            <person name="Chicoki N."/>
            <person name="Fauchery L."/>
            <person name="Kohler A."/>
            <person name="Kuo A."/>
            <person name="Labutti K."/>
            <person name="Pangilinan J."/>
            <person name="Lipzen A."/>
            <person name="Riley R."/>
            <person name="Andreopoulos W."/>
            <person name="He G."/>
            <person name="Johnson J."/>
            <person name="Barry K.W."/>
            <person name="Grigoriev I.V."/>
            <person name="Nagy L."/>
            <person name="Hibbett D."/>
            <person name="Henrissat B."/>
            <person name="Matheny P.B."/>
            <person name="Labbe J."/>
            <person name="Martin F."/>
        </authorList>
    </citation>
    <scope>NUCLEOTIDE SEQUENCE</scope>
    <source>
        <strain evidence="1">FP105234-sp</strain>
    </source>
</reference>
<sequence length="121" mass="13450">MSIQGAHTPYRLRPTLRRQHFLCSCTRCLCVRVSVGGAAAPCKMNGLPDVVQASVLDPVYHTYLTVASCNIRFILFMNCYSRKMTTRLPSARIASYSHPCTNRVSQPWLGPESRVGLYGLG</sequence>
<keyword evidence="2" id="KW-1185">Reference proteome</keyword>
<accession>A0ACB8SCL6</accession>
<dbReference type="Proteomes" id="UP000814033">
    <property type="component" value="Unassembled WGS sequence"/>
</dbReference>
<organism evidence="1 2">
    <name type="scientific">Auriscalpium vulgare</name>
    <dbReference type="NCBI Taxonomy" id="40419"/>
    <lineage>
        <taxon>Eukaryota</taxon>
        <taxon>Fungi</taxon>
        <taxon>Dikarya</taxon>
        <taxon>Basidiomycota</taxon>
        <taxon>Agaricomycotina</taxon>
        <taxon>Agaricomycetes</taxon>
        <taxon>Russulales</taxon>
        <taxon>Auriscalpiaceae</taxon>
        <taxon>Auriscalpium</taxon>
    </lineage>
</organism>
<dbReference type="EMBL" id="MU275838">
    <property type="protein sequence ID" value="KAI0053992.1"/>
    <property type="molecule type" value="Genomic_DNA"/>
</dbReference>
<reference evidence="1" key="2">
    <citation type="journal article" date="2022" name="New Phytol.">
        <title>Evolutionary transition to the ectomycorrhizal habit in the genomes of a hyperdiverse lineage of mushroom-forming fungi.</title>
        <authorList>
            <person name="Looney B."/>
            <person name="Miyauchi S."/>
            <person name="Morin E."/>
            <person name="Drula E."/>
            <person name="Courty P.E."/>
            <person name="Kohler A."/>
            <person name="Kuo A."/>
            <person name="LaButti K."/>
            <person name="Pangilinan J."/>
            <person name="Lipzen A."/>
            <person name="Riley R."/>
            <person name="Andreopoulos W."/>
            <person name="He G."/>
            <person name="Johnson J."/>
            <person name="Nolan M."/>
            <person name="Tritt A."/>
            <person name="Barry K.W."/>
            <person name="Grigoriev I.V."/>
            <person name="Nagy L.G."/>
            <person name="Hibbett D."/>
            <person name="Henrissat B."/>
            <person name="Matheny P.B."/>
            <person name="Labbe J."/>
            <person name="Martin F.M."/>
        </authorList>
    </citation>
    <scope>NUCLEOTIDE SEQUENCE</scope>
    <source>
        <strain evidence="1">FP105234-sp</strain>
    </source>
</reference>